<feature type="domain" description="HPr" evidence="4">
    <location>
        <begin position="1"/>
        <end position="85"/>
    </location>
</feature>
<name>A0A4Z0YEE0_9FIRM</name>
<evidence type="ECO:0000256" key="3">
    <source>
        <dbReference type="ARBA" id="ARBA00022683"/>
    </source>
</evidence>
<gene>
    <name evidence="5" type="primary">crh_1</name>
    <name evidence="5" type="ORF">CAGA_06290</name>
</gene>
<organism evidence="5 6">
    <name type="scientific">Caproiciproducens galactitolivorans</name>
    <dbReference type="NCBI Taxonomy" id="642589"/>
    <lineage>
        <taxon>Bacteria</taxon>
        <taxon>Bacillati</taxon>
        <taxon>Bacillota</taxon>
        <taxon>Clostridia</taxon>
        <taxon>Eubacteriales</taxon>
        <taxon>Acutalibacteraceae</taxon>
        <taxon>Caproiciproducens</taxon>
    </lineage>
</organism>
<dbReference type="AlphaFoldDB" id="A0A4Z0YEE0"/>
<sequence>MIRVKITDRNGLHARPAGLVTSIAQAYPGEVFLEKGHERCNAKNIFAVMALEAEYGDFVNVIACGKNSEKIEKEIEKAIQGFDEASSGERSF</sequence>
<dbReference type="InterPro" id="IPR000032">
    <property type="entry name" value="HPr-like"/>
</dbReference>
<keyword evidence="3" id="KW-0598">Phosphotransferase system</keyword>
<dbReference type="PANTHER" id="PTHR33705:SF2">
    <property type="entry name" value="PHOSPHOCARRIER PROTEIN NPR"/>
    <property type="match status" value="1"/>
</dbReference>
<proteinExistence type="predicted"/>
<comment type="subcellular location">
    <subcellularLocation>
        <location evidence="1">Cytoplasm</location>
    </subcellularLocation>
</comment>
<keyword evidence="6" id="KW-1185">Reference proteome</keyword>
<dbReference type="RefSeq" id="WP_135657618.1">
    <property type="nucleotide sequence ID" value="NZ_JAJUFJ010000002.1"/>
</dbReference>
<dbReference type="PROSITE" id="PS51350">
    <property type="entry name" value="PTS_HPR_DOM"/>
    <property type="match status" value="1"/>
</dbReference>
<evidence type="ECO:0000313" key="6">
    <source>
        <dbReference type="Proteomes" id="UP000297714"/>
    </source>
</evidence>
<dbReference type="InterPro" id="IPR050399">
    <property type="entry name" value="HPr"/>
</dbReference>
<dbReference type="Pfam" id="PF00381">
    <property type="entry name" value="PTS-HPr"/>
    <property type="match status" value="1"/>
</dbReference>
<evidence type="ECO:0000256" key="2">
    <source>
        <dbReference type="ARBA" id="ARBA00022490"/>
    </source>
</evidence>
<dbReference type="Gene3D" id="3.30.1340.10">
    <property type="entry name" value="HPr-like"/>
    <property type="match status" value="1"/>
</dbReference>
<evidence type="ECO:0000256" key="1">
    <source>
        <dbReference type="ARBA" id="ARBA00004496"/>
    </source>
</evidence>
<reference evidence="5 6" key="1">
    <citation type="submission" date="2019-04" db="EMBL/GenBank/DDBJ databases">
        <authorList>
            <person name="Poehlein A."/>
            <person name="Bengelsdorf F.R."/>
            <person name="Duerre P."/>
            <person name="Daniel R."/>
        </authorList>
    </citation>
    <scope>NUCLEOTIDE SEQUENCE [LARGE SCALE GENOMIC DNA]</scope>
    <source>
        <strain evidence="5 6">BS-1</strain>
    </source>
</reference>
<dbReference type="PRINTS" id="PR00107">
    <property type="entry name" value="PHOSPHOCPHPR"/>
</dbReference>
<dbReference type="GO" id="GO:0009401">
    <property type="term" value="P:phosphoenolpyruvate-dependent sugar phosphotransferase system"/>
    <property type="evidence" value="ECO:0007669"/>
    <property type="project" value="UniProtKB-KW"/>
</dbReference>
<evidence type="ECO:0000313" key="5">
    <source>
        <dbReference type="EMBL" id="TGJ77260.1"/>
    </source>
</evidence>
<dbReference type="InterPro" id="IPR035895">
    <property type="entry name" value="HPr-like_sf"/>
</dbReference>
<keyword evidence="2" id="KW-0963">Cytoplasm</keyword>
<comment type="caution">
    <text evidence="5">The sequence shown here is derived from an EMBL/GenBank/DDBJ whole genome shotgun (WGS) entry which is preliminary data.</text>
</comment>
<dbReference type="Proteomes" id="UP000297714">
    <property type="component" value="Unassembled WGS sequence"/>
</dbReference>
<accession>A0A4Z0YEE0</accession>
<dbReference type="PANTHER" id="PTHR33705">
    <property type="entry name" value="PHOSPHOCARRIER PROTEIN HPR"/>
    <property type="match status" value="1"/>
</dbReference>
<dbReference type="CDD" id="cd00367">
    <property type="entry name" value="PTS-HPr_like"/>
    <property type="match status" value="1"/>
</dbReference>
<dbReference type="GO" id="GO:0005737">
    <property type="term" value="C:cytoplasm"/>
    <property type="evidence" value="ECO:0007669"/>
    <property type="project" value="UniProtKB-SubCell"/>
</dbReference>
<dbReference type="SUPFAM" id="SSF55594">
    <property type="entry name" value="HPr-like"/>
    <property type="match status" value="1"/>
</dbReference>
<dbReference type="EMBL" id="SRMQ01000002">
    <property type="protein sequence ID" value="TGJ77260.1"/>
    <property type="molecule type" value="Genomic_DNA"/>
</dbReference>
<evidence type="ECO:0000259" key="4">
    <source>
        <dbReference type="PROSITE" id="PS51350"/>
    </source>
</evidence>
<dbReference type="NCBIfam" id="TIGR01003">
    <property type="entry name" value="PTS_HPr_family"/>
    <property type="match status" value="1"/>
</dbReference>
<protein>
    <submittedName>
        <fullName evidence="5">HPr-like protein Crh</fullName>
    </submittedName>
</protein>
<dbReference type="OrthoDB" id="9809047at2"/>